<evidence type="ECO:0000313" key="2">
    <source>
        <dbReference type="EMBL" id="MXP47948.1"/>
    </source>
</evidence>
<dbReference type="Pfam" id="PF00583">
    <property type="entry name" value="Acetyltransf_1"/>
    <property type="match status" value="1"/>
</dbReference>
<dbReference type="InterPro" id="IPR016181">
    <property type="entry name" value="Acyl_CoA_acyltransferase"/>
</dbReference>
<dbReference type="AlphaFoldDB" id="A0A6I4V2D2"/>
<gene>
    <name evidence="2" type="ORF">GRI43_11185</name>
</gene>
<accession>A0A6I4V2D2</accession>
<dbReference type="InterPro" id="IPR000182">
    <property type="entry name" value="GNAT_dom"/>
</dbReference>
<comment type="caution">
    <text evidence="2">The sequence shown here is derived from an EMBL/GenBank/DDBJ whole genome shotgun (WGS) entry which is preliminary data.</text>
</comment>
<dbReference type="CDD" id="cd04301">
    <property type="entry name" value="NAT_SF"/>
    <property type="match status" value="1"/>
</dbReference>
<keyword evidence="3" id="KW-1185">Reference proteome</keyword>
<dbReference type="PROSITE" id="PS51186">
    <property type="entry name" value="GNAT"/>
    <property type="match status" value="1"/>
</dbReference>
<dbReference type="GO" id="GO:0016747">
    <property type="term" value="F:acyltransferase activity, transferring groups other than amino-acyl groups"/>
    <property type="evidence" value="ECO:0007669"/>
    <property type="project" value="InterPro"/>
</dbReference>
<dbReference type="Proteomes" id="UP000471435">
    <property type="component" value="Unassembled WGS sequence"/>
</dbReference>
<dbReference type="RefSeq" id="WP_160731184.1">
    <property type="nucleotide sequence ID" value="NZ_WTYP01000002.1"/>
</dbReference>
<evidence type="ECO:0000259" key="1">
    <source>
        <dbReference type="PROSITE" id="PS51186"/>
    </source>
</evidence>
<evidence type="ECO:0000313" key="3">
    <source>
        <dbReference type="Proteomes" id="UP000471435"/>
    </source>
</evidence>
<organism evidence="2 3">
    <name type="scientific">Pontixanthobacter luteolus</name>
    <dbReference type="NCBI Taxonomy" id="295089"/>
    <lineage>
        <taxon>Bacteria</taxon>
        <taxon>Pseudomonadati</taxon>
        <taxon>Pseudomonadota</taxon>
        <taxon>Alphaproteobacteria</taxon>
        <taxon>Sphingomonadales</taxon>
        <taxon>Erythrobacteraceae</taxon>
        <taxon>Pontixanthobacter</taxon>
    </lineage>
</organism>
<name>A0A6I4V2D2_9SPHN</name>
<sequence>MYDVEAYSPEISKAYGRLFVGPDEDKSSELLDWRFLNNPHGKGFFATARDEGEIVGLIGLVPSSFIAPRGRTVGLHAIDTIVSPDYRGRGLFTGMGNAIYTHADKHGADYVWGFPNDKAAGGWFGKLGWKKFGTVPFLIKPLKSALIFRRISEKLGFINFPLAFGKAQEPEGFRELSELNSQVSDLFEEFCEESHFIRDRSASWLTWRLFEAPLNDYRCVGIFRNGRCAAFVATATLDKHDTKVCYIMEAAARNEDNKALEALLTYELRLARNRGAEVSLAWCTDQAVNRSVFRRSGFRFFPDRWRPVDLFFGGRDISECGNFSARLEDWYISYLDSDTV</sequence>
<dbReference type="Gene3D" id="3.40.630.30">
    <property type="match status" value="1"/>
</dbReference>
<feature type="domain" description="N-acetyltransferase" evidence="1">
    <location>
        <begin position="1"/>
        <end position="153"/>
    </location>
</feature>
<protein>
    <submittedName>
        <fullName evidence="2">GNAT family N-acetyltransferase</fullName>
    </submittedName>
</protein>
<reference evidence="2 3" key="1">
    <citation type="submission" date="2019-12" db="EMBL/GenBank/DDBJ databases">
        <title>Genomic-based taxomic classification of the family Erythrobacteraceae.</title>
        <authorList>
            <person name="Xu L."/>
        </authorList>
    </citation>
    <scope>NUCLEOTIDE SEQUENCE [LARGE SCALE GENOMIC DNA]</scope>
    <source>
        <strain evidence="2 3">SW-109</strain>
    </source>
</reference>
<dbReference type="OrthoDB" id="5570877at2"/>
<dbReference type="SUPFAM" id="SSF55729">
    <property type="entry name" value="Acyl-CoA N-acyltransferases (Nat)"/>
    <property type="match status" value="1"/>
</dbReference>
<dbReference type="EMBL" id="WTYP01000002">
    <property type="protein sequence ID" value="MXP47948.1"/>
    <property type="molecule type" value="Genomic_DNA"/>
</dbReference>
<keyword evidence="2" id="KW-0808">Transferase</keyword>
<proteinExistence type="predicted"/>